<dbReference type="SUPFAM" id="SSF53597">
    <property type="entry name" value="Dihydrofolate reductase-like"/>
    <property type="match status" value="1"/>
</dbReference>
<reference evidence="2 3" key="1">
    <citation type="submission" date="2018-05" db="EMBL/GenBank/DDBJ databases">
        <title>Amnibacterium sp. M8JJ-5, whole genome shotgun sequence.</title>
        <authorList>
            <person name="Tuo L."/>
        </authorList>
    </citation>
    <scope>NUCLEOTIDE SEQUENCE [LARGE SCALE GENOMIC DNA]</scope>
    <source>
        <strain evidence="2 3">M8JJ-5</strain>
    </source>
</reference>
<feature type="domain" description="Bacterial bifunctional deaminase-reductase C-terminal" evidence="1">
    <location>
        <begin position="65"/>
        <end position="152"/>
    </location>
</feature>
<dbReference type="OrthoDB" id="3427770at2"/>
<dbReference type="Gene3D" id="3.40.430.10">
    <property type="entry name" value="Dihydrofolate Reductase, subunit A"/>
    <property type="match status" value="1"/>
</dbReference>
<dbReference type="GO" id="GO:0008703">
    <property type="term" value="F:5-amino-6-(5-phosphoribosylamino)uracil reductase activity"/>
    <property type="evidence" value="ECO:0007669"/>
    <property type="project" value="InterPro"/>
</dbReference>
<protein>
    <submittedName>
        <fullName evidence="2">Deaminase</fullName>
    </submittedName>
</protein>
<comment type="caution">
    <text evidence="2">The sequence shown here is derived from an EMBL/GenBank/DDBJ whole genome shotgun (WGS) entry which is preliminary data.</text>
</comment>
<evidence type="ECO:0000259" key="1">
    <source>
        <dbReference type="Pfam" id="PF01872"/>
    </source>
</evidence>
<evidence type="ECO:0000313" key="2">
    <source>
        <dbReference type="EMBL" id="PVZ94307.1"/>
    </source>
</evidence>
<dbReference type="RefSeq" id="WP_116756819.1">
    <property type="nucleotide sequence ID" value="NZ_JBHUEX010000001.1"/>
</dbReference>
<dbReference type="Pfam" id="PF01872">
    <property type="entry name" value="RibD_C"/>
    <property type="match status" value="1"/>
</dbReference>
<accession>A0A2V1HVD9</accession>
<dbReference type="PANTHER" id="PTHR38011">
    <property type="entry name" value="DIHYDROFOLATE REDUCTASE FAMILY PROTEIN (AFU_ORTHOLOGUE AFUA_8G06820)"/>
    <property type="match status" value="1"/>
</dbReference>
<dbReference type="InterPro" id="IPR050765">
    <property type="entry name" value="Riboflavin_Biosynth_HTPR"/>
</dbReference>
<dbReference type="InterPro" id="IPR024072">
    <property type="entry name" value="DHFR-like_dom_sf"/>
</dbReference>
<dbReference type="Proteomes" id="UP000244893">
    <property type="component" value="Unassembled WGS sequence"/>
</dbReference>
<name>A0A2V1HVD9_9MICO</name>
<proteinExistence type="predicted"/>
<dbReference type="AlphaFoldDB" id="A0A2V1HVD9"/>
<dbReference type="EMBL" id="QEOP01000002">
    <property type="protein sequence ID" value="PVZ94307.1"/>
    <property type="molecule type" value="Genomic_DNA"/>
</dbReference>
<organism evidence="2 3">
    <name type="scientific">Amnibacterium flavum</name>
    <dbReference type="NCBI Taxonomy" id="2173173"/>
    <lineage>
        <taxon>Bacteria</taxon>
        <taxon>Bacillati</taxon>
        <taxon>Actinomycetota</taxon>
        <taxon>Actinomycetes</taxon>
        <taxon>Micrococcales</taxon>
        <taxon>Microbacteriaceae</taxon>
        <taxon>Amnibacterium</taxon>
    </lineage>
</organism>
<dbReference type="PANTHER" id="PTHR38011:SF11">
    <property type="entry name" value="2,5-DIAMINO-6-RIBOSYLAMINO-4(3H)-PYRIMIDINONE 5'-PHOSPHATE REDUCTASE"/>
    <property type="match status" value="1"/>
</dbReference>
<dbReference type="GO" id="GO:0009231">
    <property type="term" value="P:riboflavin biosynthetic process"/>
    <property type="evidence" value="ECO:0007669"/>
    <property type="project" value="InterPro"/>
</dbReference>
<keyword evidence="3" id="KW-1185">Reference proteome</keyword>
<gene>
    <name evidence="2" type="ORF">DDQ50_11270</name>
</gene>
<sequence length="182" mass="18809">MAIQYYVASSLDGFIAAPDDDIDWLISFGMAEFQDHYDAFIADVGAIVMGSSTYAFIVDQGAESWTYGTTPSWVMTSRDLPGIEGADIRFATGEIGPVLAAAADAAAGRNVWVVGGGLVAAQAAEAGLLDELHVTLMPVVLGAGSPLLPVRDRLGPLNLTGTTAFPSGAVELVYEVAARAAG</sequence>
<dbReference type="InterPro" id="IPR002734">
    <property type="entry name" value="RibDG_C"/>
</dbReference>
<evidence type="ECO:0000313" key="3">
    <source>
        <dbReference type="Proteomes" id="UP000244893"/>
    </source>
</evidence>